<sequence>MIGYIGAILVGLTLGLMGGGGSIITVPLLVYVVSLNPVTATAYSLFVVGTTSLIGSVKNVQQKQVDFKAAVAFAVPAFIAVFLTRKFLMPALPNVLFSIGGFEVTRHIFIMVFFALVMMLASLSMIKNFNFAKKDDTDRSFNPPMIILQAIVLGVITGIVGAGGGFLIVPALVLLVHLPMKRAVATSLLVVAVNSLIGFLGDLETLQINWKFLLTFNAFAIAGIFVGIYLNKFIDGKKLKKGFGWFVMVIGLYIVTKELSVF</sequence>
<keyword evidence="7" id="KW-1185">Reference proteome</keyword>
<feature type="transmembrane region" description="Helical" evidence="5">
    <location>
        <begin position="69"/>
        <end position="88"/>
    </location>
</feature>
<dbReference type="InterPro" id="IPR002781">
    <property type="entry name" value="TM_pro_TauE-like"/>
</dbReference>
<evidence type="ECO:0000313" key="6">
    <source>
        <dbReference type="EMBL" id="GLB48618.1"/>
    </source>
</evidence>
<comment type="caution">
    <text evidence="6">The sequence shown here is derived from an EMBL/GenBank/DDBJ whole genome shotgun (WGS) entry which is preliminary data.</text>
</comment>
<keyword evidence="3 5" id="KW-1133">Transmembrane helix</keyword>
<organism evidence="6 7">
    <name type="scientific">Neptunitalea lumnitzerae</name>
    <dbReference type="NCBI Taxonomy" id="2965509"/>
    <lineage>
        <taxon>Bacteria</taxon>
        <taxon>Pseudomonadati</taxon>
        <taxon>Bacteroidota</taxon>
        <taxon>Flavobacteriia</taxon>
        <taxon>Flavobacteriales</taxon>
        <taxon>Flavobacteriaceae</taxon>
        <taxon>Neptunitalea</taxon>
    </lineage>
</organism>
<keyword evidence="4 5" id="KW-0472">Membrane</keyword>
<reference evidence="6" key="1">
    <citation type="submission" date="2022-07" db="EMBL/GenBank/DDBJ databases">
        <title>Taxonomy of Novel Oxalotrophic and Methylotrophic Bacteria.</title>
        <authorList>
            <person name="Sahin N."/>
            <person name="Tani A."/>
        </authorList>
    </citation>
    <scope>NUCLEOTIDE SEQUENCE</scope>
    <source>
        <strain evidence="6">Y10</strain>
    </source>
</reference>
<feature type="transmembrane region" description="Helical" evidence="5">
    <location>
        <begin position="40"/>
        <end position="57"/>
    </location>
</feature>
<dbReference type="PANTHER" id="PTHR43701">
    <property type="entry name" value="MEMBRANE TRANSPORTER PROTEIN MJ0441-RELATED"/>
    <property type="match status" value="1"/>
</dbReference>
<dbReference type="Pfam" id="PF01925">
    <property type="entry name" value="TauE"/>
    <property type="match status" value="1"/>
</dbReference>
<feature type="transmembrane region" description="Helical" evidence="5">
    <location>
        <begin position="182"/>
        <end position="200"/>
    </location>
</feature>
<evidence type="ECO:0000256" key="3">
    <source>
        <dbReference type="ARBA" id="ARBA00022989"/>
    </source>
</evidence>
<comment type="subcellular location">
    <subcellularLocation>
        <location evidence="5">Cell membrane</location>
        <topology evidence="5">Multi-pass membrane protein</topology>
    </subcellularLocation>
    <subcellularLocation>
        <location evidence="1">Membrane</location>
        <topology evidence="1">Multi-pass membrane protein</topology>
    </subcellularLocation>
</comment>
<dbReference type="PANTHER" id="PTHR43701:SF2">
    <property type="entry name" value="MEMBRANE TRANSPORTER PROTEIN YJNA-RELATED"/>
    <property type="match status" value="1"/>
</dbReference>
<feature type="transmembrane region" description="Helical" evidence="5">
    <location>
        <begin position="146"/>
        <end position="176"/>
    </location>
</feature>
<comment type="similarity">
    <text evidence="5">Belongs to the 4-toluene sulfonate uptake permease (TSUP) (TC 2.A.102) family.</text>
</comment>
<feature type="transmembrane region" description="Helical" evidence="5">
    <location>
        <begin position="108"/>
        <end position="126"/>
    </location>
</feature>
<keyword evidence="5" id="KW-1003">Cell membrane</keyword>
<evidence type="ECO:0000256" key="1">
    <source>
        <dbReference type="ARBA" id="ARBA00004141"/>
    </source>
</evidence>
<protein>
    <recommendedName>
        <fullName evidence="5">Probable membrane transporter protein</fullName>
    </recommendedName>
</protein>
<proteinExistence type="inferred from homology"/>
<dbReference type="Proteomes" id="UP001143543">
    <property type="component" value="Unassembled WGS sequence"/>
</dbReference>
<keyword evidence="2 5" id="KW-0812">Transmembrane</keyword>
<feature type="transmembrane region" description="Helical" evidence="5">
    <location>
        <begin position="7"/>
        <end position="34"/>
    </location>
</feature>
<dbReference type="EMBL" id="BRVO01000001">
    <property type="protein sequence ID" value="GLB48618.1"/>
    <property type="molecule type" value="Genomic_DNA"/>
</dbReference>
<gene>
    <name evidence="6" type="ORF">Y10_09860</name>
</gene>
<evidence type="ECO:0000256" key="5">
    <source>
        <dbReference type="RuleBase" id="RU363041"/>
    </source>
</evidence>
<dbReference type="RefSeq" id="WP_281764252.1">
    <property type="nucleotide sequence ID" value="NZ_BRVO01000001.1"/>
</dbReference>
<feature type="transmembrane region" description="Helical" evidence="5">
    <location>
        <begin position="242"/>
        <end position="260"/>
    </location>
</feature>
<accession>A0ABQ5MGU7</accession>
<evidence type="ECO:0000256" key="2">
    <source>
        <dbReference type="ARBA" id="ARBA00022692"/>
    </source>
</evidence>
<evidence type="ECO:0000313" key="7">
    <source>
        <dbReference type="Proteomes" id="UP001143543"/>
    </source>
</evidence>
<feature type="transmembrane region" description="Helical" evidence="5">
    <location>
        <begin position="212"/>
        <end position="230"/>
    </location>
</feature>
<name>A0ABQ5MGU7_9FLAO</name>
<dbReference type="InterPro" id="IPR051598">
    <property type="entry name" value="TSUP/Inactive_protease-like"/>
</dbReference>
<evidence type="ECO:0000256" key="4">
    <source>
        <dbReference type="ARBA" id="ARBA00023136"/>
    </source>
</evidence>